<reference evidence="3 4" key="1">
    <citation type="submission" date="2021-06" db="EMBL/GenBank/DDBJ databases">
        <title>Bacterium isolated from marine sediment.</title>
        <authorList>
            <person name="Zhu K.-L."/>
            <person name="Du Z.-J."/>
            <person name="Liang Q.-Y."/>
        </authorList>
    </citation>
    <scope>NUCLEOTIDE SEQUENCE [LARGE SCALE GENOMIC DNA]</scope>
    <source>
        <strain evidence="3 4">A346</strain>
    </source>
</reference>
<dbReference type="RefSeq" id="WP_217333454.1">
    <property type="nucleotide sequence ID" value="NZ_JAHQZT010000001.1"/>
</dbReference>
<protein>
    <submittedName>
        <fullName evidence="3">Uncharacterized protein</fullName>
    </submittedName>
</protein>
<feature type="compositionally biased region" description="Polar residues" evidence="1">
    <location>
        <begin position="76"/>
        <end position="86"/>
    </location>
</feature>
<evidence type="ECO:0000256" key="1">
    <source>
        <dbReference type="SAM" id="MobiDB-lite"/>
    </source>
</evidence>
<feature type="compositionally biased region" description="Basic and acidic residues" evidence="1">
    <location>
        <begin position="87"/>
        <end position="97"/>
    </location>
</feature>
<sequence length="303" mass="35561">MSERTKNGFRYVWTINFLYFAYNFFKVLYAINGPDFSGEFAMAILRFIGGLVIFSPIAFILGLIFYKKKESIQQSNSENPISTNQNEKTEHSKKETPPKTITTSNFESQEKWEVLTEYCPMMSEYHQRLNQLSRGLADRYMAVACQKNYLDKDGRLMKRILSLYLEKHYGKSEEIQNFALNLIRDERHDALDYLKKHIDIVGDQVSPREIIEKIEDKFFQPSDLIDAIKRIMAYNDSFYSCILNENNQTILYLFISKQLSSVGYDVVEKGKQVMIAGKKNRYEFNDRSHFIQEIRGIVDEILE</sequence>
<proteinExistence type="predicted"/>
<keyword evidence="2" id="KW-0812">Transmembrane</keyword>
<organism evidence="3 4">
    <name type="scientific">Marinobacterium weihaiense</name>
    <dbReference type="NCBI Taxonomy" id="2851016"/>
    <lineage>
        <taxon>Bacteria</taxon>
        <taxon>Pseudomonadati</taxon>
        <taxon>Pseudomonadota</taxon>
        <taxon>Gammaproteobacteria</taxon>
        <taxon>Oceanospirillales</taxon>
        <taxon>Oceanospirillaceae</taxon>
        <taxon>Marinobacterium</taxon>
    </lineage>
</organism>
<keyword evidence="4" id="KW-1185">Reference proteome</keyword>
<evidence type="ECO:0000313" key="4">
    <source>
        <dbReference type="Proteomes" id="UP000755551"/>
    </source>
</evidence>
<evidence type="ECO:0000313" key="3">
    <source>
        <dbReference type="EMBL" id="MBV0932039.1"/>
    </source>
</evidence>
<comment type="caution">
    <text evidence="3">The sequence shown here is derived from an EMBL/GenBank/DDBJ whole genome shotgun (WGS) entry which is preliminary data.</text>
</comment>
<feature type="region of interest" description="Disordered" evidence="1">
    <location>
        <begin position="76"/>
        <end position="102"/>
    </location>
</feature>
<name>A0ABS6M6Y6_9GAMM</name>
<evidence type="ECO:0000256" key="2">
    <source>
        <dbReference type="SAM" id="Phobius"/>
    </source>
</evidence>
<accession>A0ABS6M6Y6</accession>
<feature type="transmembrane region" description="Helical" evidence="2">
    <location>
        <begin position="12"/>
        <end position="31"/>
    </location>
</feature>
<dbReference type="EMBL" id="JAHQZT010000001">
    <property type="protein sequence ID" value="MBV0932039.1"/>
    <property type="molecule type" value="Genomic_DNA"/>
</dbReference>
<keyword evidence="2" id="KW-0472">Membrane</keyword>
<gene>
    <name evidence="3" type="ORF">KTN04_01605</name>
</gene>
<dbReference type="Proteomes" id="UP000755551">
    <property type="component" value="Unassembled WGS sequence"/>
</dbReference>
<keyword evidence="2" id="KW-1133">Transmembrane helix</keyword>
<feature type="transmembrane region" description="Helical" evidence="2">
    <location>
        <begin position="43"/>
        <end position="66"/>
    </location>
</feature>